<dbReference type="SUPFAM" id="SSF54001">
    <property type="entry name" value="Cysteine proteinases"/>
    <property type="match status" value="1"/>
</dbReference>
<name>A0A0M6WD18_9FIRM</name>
<evidence type="ECO:0000313" key="2">
    <source>
        <dbReference type="EMBL" id="CRL32545.1"/>
    </source>
</evidence>
<dbReference type="AlphaFoldDB" id="A0A0M6WD18"/>
<keyword evidence="4" id="KW-1185">Reference proteome</keyword>
<dbReference type="GeneID" id="99749009"/>
<dbReference type="InterPro" id="IPR052557">
    <property type="entry name" value="CAP/Cytokinesis_protein"/>
</dbReference>
<reference evidence="4" key="2">
    <citation type="submission" date="2015-05" db="EMBL/GenBank/DDBJ databases">
        <authorList>
            <consortium name="Pathogen Informatics"/>
        </authorList>
    </citation>
    <scope>NUCLEOTIDE SEQUENCE [LARGE SCALE GENOMIC DNA]</scope>
    <source>
        <strain evidence="4">M72</strain>
    </source>
</reference>
<protein>
    <recommendedName>
        <fullName evidence="1">Transglutaminase-like domain-containing protein</fullName>
    </recommendedName>
</protein>
<dbReference type="EMBL" id="CVRR01000004">
    <property type="protein sequence ID" value="CRL32545.1"/>
    <property type="molecule type" value="Genomic_DNA"/>
</dbReference>
<dbReference type="GO" id="GO:0005737">
    <property type="term" value="C:cytoplasm"/>
    <property type="evidence" value="ECO:0007669"/>
    <property type="project" value="TreeGrafter"/>
</dbReference>
<feature type="domain" description="Transglutaminase-like" evidence="1">
    <location>
        <begin position="74"/>
        <end position="170"/>
    </location>
</feature>
<dbReference type="STRING" id="301302.ERS852420_00220"/>
<reference evidence="2" key="1">
    <citation type="submission" date="2015-05" db="EMBL/GenBank/DDBJ databases">
        <authorList>
            <person name="Wang D.B."/>
            <person name="Wang M."/>
        </authorList>
    </citation>
    <scope>NUCLEOTIDE SEQUENCE [LARGE SCALE GENOMIC DNA]</scope>
    <source>
        <strain evidence="2">M72</strain>
    </source>
</reference>
<dbReference type="EMBL" id="WNAL01000005">
    <property type="protein sequence ID" value="MTR80758.1"/>
    <property type="molecule type" value="Genomic_DNA"/>
</dbReference>
<dbReference type="PANTHER" id="PTHR46333:SF2">
    <property type="entry name" value="CYTOKINESIS PROTEIN 3"/>
    <property type="match status" value="1"/>
</dbReference>
<reference evidence="3 5" key="3">
    <citation type="journal article" date="2019" name="Nat. Med.">
        <title>A library of human gut bacterial isolates paired with longitudinal multiomics data enables mechanistic microbiome research.</title>
        <authorList>
            <person name="Poyet M."/>
            <person name="Groussin M."/>
            <person name="Gibbons S.M."/>
            <person name="Avila-Pacheco J."/>
            <person name="Jiang X."/>
            <person name="Kearney S.M."/>
            <person name="Perrotta A.R."/>
            <person name="Berdy B."/>
            <person name="Zhao S."/>
            <person name="Lieberman T.D."/>
            <person name="Swanson P.K."/>
            <person name="Smith M."/>
            <person name="Roesemann S."/>
            <person name="Alexander J.E."/>
            <person name="Rich S.A."/>
            <person name="Livny J."/>
            <person name="Vlamakis H."/>
            <person name="Clish C."/>
            <person name="Bullock K."/>
            <person name="Deik A."/>
            <person name="Scott J."/>
            <person name="Pierce K.A."/>
            <person name="Xavier R.J."/>
            <person name="Alm E.J."/>
        </authorList>
    </citation>
    <scope>NUCLEOTIDE SEQUENCE [LARGE SCALE GENOMIC DNA]</scope>
    <source>
        <strain evidence="3 5">BIOML-A1</strain>
    </source>
</reference>
<dbReference type="Pfam" id="PF01841">
    <property type="entry name" value="Transglut_core"/>
    <property type="match status" value="1"/>
</dbReference>
<evidence type="ECO:0000313" key="3">
    <source>
        <dbReference type="EMBL" id="MTR80758.1"/>
    </source>
</evidence>
<dbReference type="InterPro" id="IPR038765">
    <property type="entry name" value="Papain-like_cys_pep_sf"/>
</dbReference>
<dbReference type="Proteomes" id="UP000446657">
    <property type="component" value="Unassembled WGS sequence"/>
</dbReference>
<organism evidence="2 4">
    <name type="scientific">Roseburia faecis</name>
    <dbReference type="NCBI Taxonomy" id="301302"/>
    <lineage>
        <taxon>Bacteria</taxon>
        <taxon>Bacillati</taxon>
        <taxon>Bacillota</taxon>
        <taxon>Clostridia</taxon>
        <taxon>Lachnospirales</taxon>
        <taxon>Lachnospiraceae</taxon>
        <taxon>Roseburia</taxon>
    </lineage>
</organism>
<sequence length="188" mass="20865">MKKRDYSTSYCADGAVYYETFVLALQHHPEYNYSLVIWKSTDGTFDYRAGNDLSAAQITGKIKQANAKANAIIPRIIRDGMTRKQKLRAIHNYLVKNCVYDENARRYGYDDAYTAYGCLIEKKAVCQGYAGVFNLLAAKAGICSIAVPGEAGGGSHAWNYVKDGSSYRYIDVTWDDPVQDQGAKAAVK</sequence>
<dbReference type="InterPro" id="IPR002931">
    <property type="entry name" value="Transglutaminase-like"/>
</dbReference>
<dbReference type="PANTHER" id="PTHR46333">
    <property type="entry name" value="CYTOKINESIS PROTEIN 3"/>
    <property type="match status" value="1"/>
</dbReference>
<dbReference type="Gene3D" id="3.10.620.30">
    <property type="match status" value="1"/>
</dbReference>
<accession>A0A0M6WD18</accession>
<proteinExistence type="predicted"/>
<evidence type="ECO:0000313" key="4">
    <source>
        <dbReference type="Proteomes" id="UP000049979"/>
    </source>
</evidence>
<dbReference type="Proteomes" id="UP000049979">
    <property type="component" value="Unassembled WGS sequence"/>
</dbReference>
<evidence type="ECO:0000313" key="5">
    <source>
        <dbReference type="Proteomes" id="UP000446657"/>
    </source>
</evidence>
<dbReference type="RefSeq" id="WP_022045618.1">
    <property type="nucleotide sequence ID" value="NZ_CP184331.1"/>
</dbReference>
<evidence type="ECO:0000259" key="1">
    <source>
        <dbReference type="Pfam" id="PF01841"/>
    </source>
</evidence>
<gene>
    <name evidence="3" type="ORF">GMD30_03345</name>
    <name evidence="2" type="ORF">M72_20711</name>
</gene>